<dbReference type="Proteomes" id="UP001415857">
    <property type="component" value="Unassembled WGS sequence"/>
</dbReference>
<evidence type="ECO:0000313" key="4">
    <source>
        <dbReference type="Proteomes" id="UP001415857"/>
    </source>
</evidence>
<evidence type="ECO:0000256" key="2">
    <source>
        <dbReference type="SAM" id="MobiDB-lite"/>
    </source>
</evidence>
<proteinExistence type="predicted"/>
<name>A0AAP0R9Y0_LIQFO</name>
<keyword evidence="1" id="KW-0175">Coiled coil</keyword>
<sequence length="594" mass="67442">MAAASTIGQIIQNHNNKGNSKNEVSRQDIQSAIAKAVELRALHAALMQGNSPANLRYPSASPVSRPVSQFSAQDYPVFTPSYEDEPLPGYQQIQMENRTLPDSWDDYRLDIGNENEIILSDYKKQNLSSRNGLHSGSVSLEPHVCPAEDQKSVTGSIANHNITVLQTSPSTEYFKSSRRNSLGDFKSISSCNKCKPAFISSEAENVTKSSKHSNIVVPLTDSHSSMQSQPKNRGMILSWLFPRSKKKHKNEYSPNRAESEEVSQIFKDLGIMSIETLKKELIEANENRDAALMEVAEMRSSLGELKQKLEYLELYCEDLKKALRQTAQAKDSQVPEKLGNFPRRGKSIDGIGESLMPVSEEVMVEGFLQIVSEARLSVKQFCKTLVGQIEETDNTLMDNLNLLLQPYKLSLTSKYSKAVLYHLEAIINQALYQDFENCVFQKNGSPKLLDPHQDRQVQFSSFVALRNLSWNEVLRKGTKYYSEEFSKFCDQKMSCIISTLNWTRPWPEQLLQAFFVAAKCIWLLHLLAFSFNPPLGILRVEENRVFDPHYMEDMFTDRQRAQGPSRVKIMVMPGFYVQDRVLRCKVLCRYKSVA</sequence>
<dbReference type="EMBL" id="JBBPBK010000012">
    <property type="protein sequence ID" value="KAK9273524.1"/>
    <property type="molecule type" value="Genomic_DNA"/>
</dbReference>
<feature type="region of interest" description="Disordered" evidence="2">
    <location>
        <begin position="1"/>
        <end position="26"/>
    </location>
</feature>
<evidence type="ECO:0000313" key="3">
    <source>
        <dbReference type="EMBL" id="KAK9273524.1"/>
    </source>
</evidence>
<gene>
    <name evidence="3" type="ORF">L1049_018334</name>
</gene>
<feature type="coiled-coil region" evidence="1">
    <location>
        <begin position="274"/>
        <end position="322"/>
    </location>
</feature>
<evidence type="ECO:0000256" key="1">
    <source>
        <dbReference type="SAM" id="Coils"/>
    </source>
</evidence>
<reference evidence="3 4" key="1">
    <citation type="journal article" date="2024" name="Plant J.">
        <title>Genome sequences and population genomics reveal climatic adaptation and genomic divergence between two closely related sweetgum species.</title>
        <authorList>
            <person name="Xu W.Q."/>
            <person name="Ren C.Q."/>
            <person name="Zhang X.Y."/>
            <person name="Comes H.P."/>
            <person name="Liu X.H."/>
            <person name="Li Y.G."/>
            <person name="Kettle C.J."/>
            <person name="Jalonen R."/>
            <person name="Gaisberger H."/>
            <person name="Ma Y.Z."/>
            <person name="Qiu Y.X."/>
        </authorList>
    </citation>
    <scope>NUCLEOTIDE SEQUENCE [LARGE SCALE GENOMIC DNA]</scope>
    <source>
        <strain evidence="3">Hangzhou</strain>
    </source>
</reference>
<dbReference type="PANTHER" id="PTHR31029">
    <property type="entry name" value="CYCLIN-DEPENDENT KINASE-LIKE PROTEIN"/>
    <property type="match status" value="1"/>
</dbReference>
<evidence type="ECO:0008006" key="5">
    <source>
        <dbReference type="Google" id="ProtNLM"/>
    </source>
</evidence>
<keyword evidence="4" id="KW-1185">Reference proteome</keyword>
<dbReference type="InterPro" id="IPR042316">
    <property type="entry name" value="IRKI-like"/>
</dbReference>
<organism evidence="3 4">
    <name type="scientific">Liquidambar formosana</name>
    <name type="common">Formosan gum</name>
    <dbReference type="NCBI Taxonomy" id="63359"/>
    <lineage>
        <taxon>Eukaryota</taxon>
        <taxon>Viridiplantae</taxon>
        <taxon>Streptophyta</taxon>
        <taxon>Embryophyta</taxon>
        <taxon>Tracheophyta</taxon>
        <taxon>Spermatophyta</taxon>
        <taxon>Magnoliopsida</taxon>
        <taxon>eudicotyledons</taxon>
        <taxon>Gunneridae</taxon>
        <taxon>Pentapetalae</taxon>
        <taxon>Saxifragales</taxon>
        <taxon>Altingiaceae</taxon>
        <taxon>Liquidambar</taxon>
    </lineage>
</organism>
<accession>A0AAP0R9Y0</accession>
<dbReference type="AlphaFoldDB" id="A0AAP0R9Y0"/>
<protein>
    <recommendedName>
        <fullName evidence="5">IRK-interacting protein</fullName>
    </recommendedName>
</protein>
<comment type="caution">
    <text evidence="3">The sequence shown here is derived from an EMBL/GenBank/DDBJ whole genome shotgun (WGS) entry which is preliminary data.</text>
</comment>
<dbReference type="PANTHER" id="PTHR31029:SF3">
    <property type="entry name" value="IRK-INTERACTING PROTEIN"/>
    <property type="match status" value="1"/>
</dbReference>